<dbReference type="SUPFAM" id="SSF55961">
    <property type="entry name" value="Bet v1-like"/>
    <property type="match status" value="1"/>
</dbReference>
<dbReference type="Proteomes" id="UP001629367">
    <property type="component" value="Unassembled WGS sequence"/>
</dbReference>
<evidence type="ECO:0000313" key="1">
    <source>
        <dbReference type="EMBL" id="MFM0598107.1"/>
    </source>
</evidence>
<sequence>MVSRLIFHMHATSAEVFEAFHNHDTRLRWDTLLTQATVEGGYRYPYVGAVSINVGRGWKGVFCLRTRFVAYDPPQLAAATIDQPAGIFNEWSASIRHRDRDDGTSDLIYTFRLGLRPRWFHWLCVDAVTAIFEEETRQRFESLAAFLRK</sequence>
<dbReference type="RefSeq" id="WP_408219467.1">
    <property type="nucleotide sequence ID" value="NZ_JAQQBZ010000041.1"/>
</dbReference>
<accession>A0ABW9DJY4</accession>
<keyword evidence="2" id="KW-1185">Reference proteome</keyword>
<reference evidence="1 2" key="1">
    <citation type="journal article" date="2024" name="Chem. Sci.">
        <title>Discovery of megapolipeptins by genome mining of a Burkholderiales bacteria collection.</title>
        <authorList>
            <person name="Paulo B.S."/>
            <person name="Recchia M.J.J."/>
            <person name="Lee S."/>
            <person name="Fergusson C.H."/>
            <person name="Romanowski S.B."/>
            <person name="Hernandez A."/>
            <person name="Krull N."/>
            <person name="Liu D.Y."/>
            <person name="Cavanagh H."/>
            <person name="Bos A."/>
            <person name="Gray C.A."/>
            <person name="Murphy B.T."/>
            <person name="Linington R.G."/>
            <person name="Eustaquio A.S."/>
        </authorList>
    </citation>
    <scope>NUCLEOTIDE SEQUENCE [LARGE SCALE GENOMIC DNA]</scope>
    <source>
        <strain evidence="1 2">RL17-335-BIF-A</strain>
    </source>
</reference>
<dbReference type="InterPro" id="IPR023393">
    <property type="entry name" value="START-like_dom_sf"/>
</dbReference>
<dbReference type="Gene3D" id="3.30.530.20">
    <property type="match status" value="1"/>
</dbReference>
<name>A0ABW9DJY4_9BURK</name>
<proteinExistence type="predicted"/>
<organism evidence="1 2">
    <name type="scientific">Paraburkholderia dilworthii</name>
    <dbReference type="NCBI Taxonomy" id="948106"/>
    <lineage>
        <taxon>Bacteria</taxon>
        <taxon>Pseudomonadati</taxon>
        <taxon>Pseudomonadota</taxon>
        <taxon>Betaproteobacteria</taxon>
        <taxon>Burkholderiales</taxon>
        <taxon>Burkholderiaceae</taxon>
        <taxon>Paraburkholderia</taxon>
    </lineage>
</organism>
<comment type="caution">
    <text evidence="1">The sequence shown here is derived from an EMBL/GenBank/DDBJ whole genome shotgun (WGS) entry which is preliminary data.</text>
</comment>
<dbReference type="Pfam" id="PF10604">
    <property type="entry name" value="Polyketide_cyc2"/>
    <property type="match status" value="1"/>
</dbReference>
<dbReference type="InterPro" id="IPR019587">
    <property type="entry name" value="Polyketide_cyclase/dehydratase"/>
</dbReference>
<gene>
    <name evidence="1" type="ORF">PQQ68_34240</name>
</gene>
<dbReference type="EMBL" id="JAQQBZ010000041">
    <property type="protein sequence ID" value="MFM0598107.1"/>
    <property type="molecule type" value="Genomic_DNA"/>
</dbReference>
<evidence type="ECO:0000313" key="2">
    <source>
        <dbReference type="Proteomes" id="UP001629367"/>
    </source>
</evidence>
<protein>
    <submittedName>
        <fullName evidence="1">SRPBCC family protein</fullName>
    </submittedName>
</protein>